<evidence type="ECO:0000256" key="7">
    <source>
        <dbReference type="ARBA" id="ARBA00022723"/>
    </source>
</evidence>
<keyword evidence="17" id="KW-0917">Virion maturation</keyword>
<feature type="region of interest" description="Disordered" evidence="22">
    <location>
        <begin position="41"/>
        <end position="66"/>
    </location>
</feature>
<evidence type="ECO:0000256" key="20">
    <source>
        <dbReference type="ARBA" id="ARBA00048173"/>
    </source>
</evidence>
<keyword evidence="3" id="KW-1188">Viral release from host cell</keyword>
<evidence type="ECO:0000256" key="2">
    <source>
        <dbReference type="ARBA" id="ARBA00022578"/>
    </source>
</evidence>
<evidence type="ECO:0000256" key="19">
    <source>
        <dbReference type="ARBA" id="ARBA00023268"/>
    </source>
</evidence>
<dbReference type="GO" id="GO:0005524">
    <property type="term" value="F:ATP binding"/>
    <property type="evidence" value="ECO:0007669"/>
    <property type="project" value="UniProtKB-KW"/>
</dbReference>
<accession>A0A8H5MBA6</accession>
<dbReference type="GO" id="GO:0004519">
    <property type="term" value="F:endonuclease activity"/>
    <property type="evidence" value="ECO:0007669"/>
    <property type="project" value="UniProtKB-KW"/>
</dbReference>
<keyword evidence="8" id="KW-0547">Nucleotide-binding</keyword>
<keyword evidence="15" id="KW-0695">RNA-directed DNA polymerase</keyword>
<protein>
    <recommendedName>
        <fullName evidence="23">Integrase catalytic domain-containing protein</fullName>
    </recommendedName>
</protein>
<evidence type="ECO:0000313" key="25">
    <source>
        <dbReference type="Proteomes" id="UP000565441"/>
    </source>
</evidence>
<keyword evidence="5" id="KW-0548">Nucleotidyltransferase</keyword>
<evidence type="ECO:0000256" key="3">
    <source>
        <dbReference type="ARBA" id="ARBA00022612"/>
    </source>
</evidence>
<evidence type="ECO:0000256" key="13">
    <source>
        <dbReference type="ARBA" id="ARBA00022884"/>
    </source>
</evidence>
<evidence type="ECO:0000256" key="17">
    <source>
        <dbReference type="ARBA" id="ARBA00023113"/>
    </source>
</evidence>
<feature type="region of interest" description="Disordered" evidence="22">
    <location>
        <begin position="1061"/>
        <end position="1088"/>
    </location>
</feature>
<keyword evidence="14" id="KW-0229">DNA integration</keyword>
<dbReference type="InterPro" id="IPR036397">
    <property type="entry name" value="RNaseH_sf"/>
</dbReference>
<reference evidence="24 25" key="1">
    <citation type="journal article" date="2020" name="ISME J.">
        <title>Uncovering the hidden diversity of litter-decomposition mechanisms in mushroom-forming fungi.</title>
        <authorList>
            <person name="Floudas D."/>
            <person name="Bentzer J."/>
            <person name="Ahren D."/>
            <person name="Johansson T."/>
            <person name="Persson P."/>
            <person name="Tunlid A."/>
        </authorList>
    </citation>
    <scope>NUCLEOTIDE SEQUENCE [LARGE SCALE GENOMIC DNA]</scope>
    <source>
        <strain evidence="24 25">CBS 661.87</strain>
    </source>
</reference>
<dbReference type="Proteomes" id="UP000565441">
    <property type="component" value="Unassembled WGS sequence"/>
</dbReference>
<evidence type="ECO:0000256" key="11">
    <source>
        <dbReference type="ARBA" id="ARBA00022840"/>
    </source>
</evidence>
<sequence>MSNPNLFLLPTAEKFDGANWVEWKTTILNAARARGLMGYLQGTTTAPDPPDPDDTPTPTTAYWGSPNPTYEEWLQRDAYTQGMITLNVLNPIGQGVAMEGTAAETWESLTSLRDAKSDLALINAEESLSLLKYSEGADMEKHLAAMREAWAKANAQGAEITDTKFRVYILKSMPKSWSVLTGSLFAETTSAAVITRLTTHAMLTASTTEVSPAKSTQALSTQAGGKRPVRHPELKCDNIPNCGRTGHTSDQCFRPGGGLAGQYPEWWKGSKGGTTGTGKPTAAAATLPTANSAVISASNPATSPRCLAFSATTSDRVSPGSLVSYADSAASRHFFVDRADFETYKEVPSSDDTGTTASGGGFTILGTGRVRKTVEFNNETIELTFDDALHAPRLEHNLLSIGCLGKKGCTTTFDGKGATFYDPTGAPFMRGVCHNETMYRIDFVPKPAAMSARSLTRPADMETWHRRLGHVGESILREMIRGELVKGLDVTKTSVNGRCENCIMGKQARRPFDEDVIPECKPNQRVSFDLWGPARVKTTGGKSYMMLACDQGGAGVKGWFLADKTMETTGAVLESYHVESERQTGEKLLAVRTDEGTEFVNSTWSAYTTKFGIKHETTAPHSSAANGVVERMNRTILDRGRSMINDSGLPAHYWGEAMATAIHVSDFIPSSRHVGKTPHEIREGGKPDIAYLRPFGCIAYAKIPKEDGGSKLDMRSIKCVLIGYFGRGDYKLLDRSTGRIFRSRDVIFEEGRANRTLAPIDEDADDGQSLLNDFLPAEAATTPAPTEQAPPHAPAITEPTELRRSTRTKTISNAALEAIDTEKAADAAADKGLDWARENKRSTGTALSAITDSWLPKSYSEAMTRPHLWKGPMDEEMARMHEWKVWTLVERPEGARTMKNRWTFALKYDENGVITGRKARLVAKGFSQIPGVDFFASYASVVKYESLRINLALGTAKDWSIWQIDYSSAYLNAPNQVPILMEQPEGYELTPSQVLRMELMGGTRNGGGDTGDSGTDGENRKEIVALVDKALYGTMDGAYNWWRTLDQDMARIGYRRSRADPSVRSRTRDTGDVTITSTYTDDTSGMSSSPEEAALAIAELGEKYGIKNLGDIKLVLGIRIIRDRDQRLLTMDQEEYLKRTPQLFPYNG</sequence>
<dbReference type="GO" id="GO:0006310">
    <property type="term" value="P:DNA recombination"/>
    <property type="evidence" value="ECO:0007669"/>
    <property type="project" value="UniProtKB-KW"/>
</dbReference>
<dbReference type="AlphaFoldDB" id="A0A8H5MBA6"/>
<gene>
    <name evidence="24" type="ORF">D9615_000717</name>
</gene>
<dbReference type="InterPro" id="IPR001584">
    <property type="entry name" value="Integrase_cat-core"/>
</dbReference>
<evidence type="ECO:0000256" key="5">
    <source>
        <dbReference type="ARBA" id="ARBA00022695"/>
    </source>
</evidence>
<evidence type="ECO:0000256" key="10">
    <source>
        <dbReference type="ARBA" id="ARBA00022801"/>
    </source>
</evidence>
<dbReference type="PANTHER" id="PTHR42648">
    <property type="entry name" value="TRANSPOSASE, PUTATIVE-RELATED"/>
    <property type="match status" value="1"/>
</dbReference>
<dbReference type="Gene3D" id="3.30.420.10">
    <property type="entry name" value="Ribonuclease H-like superfamily/Ribonuclease H"/>
    <property type="match status" value="1"/>
</dbReference>
<organism evidence="24 25">
    <name type="scientific">Tricholomella constricta</name>
    <dbReference type="NCBI Taxonomy" id="117010"/>
    <lineage>
        <taxon>Eukaryota</taxon>
        <taxon>Fungi</taxon>
        <taxon>Dikarya</taxon>
        <taxon>Basidiomycota</taxon>
        <taxon>Agaricomycotina</taxon>
        <taxon>Agaricomycetes</taxon>
        <taxon>Agaricomycetidae</taxon>
        <taxon>Agaricales</taxon>
        <taxon>Tricholomatineae</taxon>
        <taxon>Lyophyllaceae</taxon>
        <taxon>Tricholomella</taxon>
    </lineage>
</organism>
<evidence type="ECO:0000256" key="16">
    <source>
        <dbReference type="ARBA" id="ARBA00022932"/>
    </source>
</evidence>
<evidence type="ECO:0000256" key="6">
    <source>
        <dbReference type="ARBA" id="ARBA00022722"/>
    </source>
</evidence>
<evidence type="ECO:0000256" key="12">
    <source>
        <dbReference type="ARBA" id="ARBA00022842"/>
    </source>
</evidence>
<keyword evidence="9" id="KW-0255">Endonuclease</keyword>
<keyword evidence="19" id="KW-0511">Multifunctional enzyme</keyword>
<keyword evidence="4" id="KW-0645">Protease</keyword>
<proteinExistence type="predicted"/>
<comment type="function">
    <text evidence="1">The aspartyl protease (PR) mediates the proteolytic cleavages of the Gag and Gag-Pol polyproteins after assembly of the VLP.</text>
</comment>
<dbReference type="InterPro" id="IPR054722">
    <property type="entry name" value="PolX-like_BBD"/>
</dbReference>
<dbReference type="OrthoDB" id="7691805at2759"/>
<feature type="region of interest" description="Disordered" evidence="22">
    <location>
        <begin position="208"/>
        <end position="232"/>
    </location>
</feature>
<evidence type="ECO:0000256" key="22">
    <source>
        <dbReference type="SAM" id="MobiDB-lite"/>
    </source>
</evidence>
<dbReference type="GO" id="GO:0003887">
    <property type="term" value="F:DNA-directed DNA polymerase activity"/>
    <property type="evidence" value="ECO:0007669"/>
    <property type="project" value="UniProtKB-KW"/>
</dbReference>
<keyword evidence="16" id="KW-0239">DNA-directed DNA polymerase</keyword>
<feature type="compositionally biased region" description="Basic and acidic residues" evidence="22">
    <location>
        <begin position="1061"/>
        <end position="1071"/>
    </location>
</feature>
<dbReference type="GO" id="GO:0032196">
    <property type="term" value="P:transposition"/>
    <property type="evidence" value="ECO:0007669"/>
    <property type="project" value="UniProtKB-KW"/>
</dbReference>
<evidence type="ECO:0000256" key="9">
    <source>
        <dbReference type="ARBA" id="ARBA00022759"/>
    </source>
</evidence>
<evidence type="ECO:0000259" key="23">
    <source>
        <dbReference type="PROSITE" id="PS50994"/>
    </source>
</evidence>
<dbReference type="Pfam" id="PF25597">
    <property type="entry name" value="SH3_retrovirus"/>
    <property type="match status" value="1"/>
</dbReference>
<dbReference type="InterPro" id="IPR039537">
    <property type="entry name" value="Retrotran_Ty1/copia-like"/>
</dbReference>
<keyword evidence="12" id="KW-0460">Magnesium</keyword>
<dbReference type="InterPro" id="IPR013103">
    <property type="entry name" value="RVT_2"/>
</dbReference>
<dbReference type="SUPFAM" id="SSF53098">
    <property type="entry name" value="Ribonuclease H-like"/>
    <property type="match status" value="1"/>
</dbReference>
<evidence type="ECO:0000256" key="1">
    <source>
        <dbReference type="ARBA" id="ARBA00002180"/>
    </source>
</evidence>
<keyword evidence="6" id="KW-0540">Nuclease</keyword>
<evidence type="ECO:0000256" key="14">
    <source>
        <dbReference type="ARBA" id="ARBA00022908"/>
    </source>
</evidence>
<keyword evidence="10" id="KW-0378">Hydrolase</keyword>
<feature type="compositionally biased region" description="Polar residues" evidence="22">
    <location>
        <begin position="1073"/>
        <end position="1088"/>
    </location>
</feature>
<keyword evidence="2" id="KW-0815">Transposition</keyword>
<keyword evidence="13" id="KW-0694">RNA-binding</keyword>
<feature type="domain" description="Integrase catalytic" evidence="23">
    <location>
        <begin position="518"/>
        <end position="686"/>
    </location>
</feature>
<dbReference type="GO" id="GO:0005634">
    <property type="term" value="C:nucleus"/>
    <property type="evidence" value="ECO:0007669"/>
    <property type="project" value="UniProtKB-ARBA"/>
</dbReference>
<name>A0A8H5MBA6_9AGAR</name>
<dbReference type="GO" id="GO:0006508">
    <property type="term" value="P:proteolysis"/>
    <property type="evidence" value="ECO:0007669"/>
    <property type="project" value="UniProtKB-KW"/>
</dbReference>
<keyword evidence="11" id="KW-0067">ATP-binding</keyword>
<evidence type="ECO:0000256" key="15">
    <source>
        <dbReference type="ARBA" id="ARBA00022918"/>
    </source>
</evidence>
<dbReference type="GO" id="GO:0046872">
    <property type="term" value="F:metal ion binding"/>
    <property type="evidence" value="ECO:0007669"/>
    <property type="project" value="UniProtKB-KW"/>
</dbReference>
<dbReference type="Pfam" id="PF13976">
    <property type="entry name" value="gag_pre-integrs"/>
    <property type="match status" value="1"/>
</dbReference>
<evidence type="ECO:0000256" key="8">
    <source>
        <dbReference type="ARBA" id="ARBA00022741"/>
    </source>
</evidence>
<comment type="catalytic activity">
    <reaction evidence="20">
        <text>DNA(n) + a 2'-deoxyribonucleoside 5'-triphosphate = DNA(n+1) + diphosphate</text>
        <dbReference type="Rhea" id="RHEA:22508"/>
        <dbReference type="Rhea" id="RHEA-COMP:17339"/>
        <dbReference type="Rhea" id="RHEA-COMP:17340"/>
        <dbReference type="ChEBI" id="CHEBI:33019"/>
        <dbReference type="ChEBI" id="CHEBI:61560"/>
        <dbReference type="ChEBI" id="CHEBI:173112"/>
        <dbReference type="EC" id="2.7.7.49"/>
    </reaction>
</comment>
<keyword evidence="25" id="KW-1185">Reference proteome</keyword>
<evidence type="ECO:0000256" key="21">
    <source>
        <dbReference type="ARBA" id="ARBA00049244"/>
    </source>
</evidence>
<keyword evidence="7" id="KW-0479">Metal-binding</keyword>
<evidence type="ECO:0000313" key="24">
    <source>
        <dbReference type="EMBL" id="KAF5387622.1"/>
    </source>
</evidence>
<keyword evidence="18" id="KW-0233">DNA recombination</keyword>
<dbReference type="InterPro" id="IPR012337">
    <property type="entry name" value="RNaseH-like_sf"/>
</dbReference>
<dbReference type="GO" id="GO:0003723">
    <property type="term" value="F:RNA binding"/>
    <property type="evidence" value="ECO:0007669"/>
    <property type="project" value="UniProtKB-KW"/>
</dbReference>
<dbReference type="Pfam" id="PF07727">
    <property type="entry name" value="RVT_2"/>
    <property type="match status" value="2"/>
</dbReference>
<dbReference type="EMBL" id="JAACJP010000001">
    <property type="protein sequence ID" value="KAF5387622.1"/>
    <property type="molecule type" value="Genomic_DNA"/>
</dbReference>
<evidence type="ECO:0000256" key="4">
    <source>
        <dbReference type="ARBA" id="ARBA00022670"/>
    </source>
</evidence>
<dbReference type="GO" id="GO:0008233">
    <property type="term" value="F:peptidase activity"/>
    <property type="evidence" value="ECO:0007669"/>
    <property type="project" value="UniProtKB-KW"/>
</dbReference>
<dbReference type="PROSITE" id="PS50994">
    <property type="entry name" value="INTEGRASE"/>
    <property type="match status" value="1"/>
</dbReference>
<dbReference type="InterPro" id="IPR025724">
    <property type="entry name" value="GAG-pre-integrase_dom"/>
</dbReference>
<dbReference type="Pfam" id="PF22936">
    <property type="entry name" value="Pol_BBD"/>
    <property type="match status" value="1"/>
</dbReference>
<dbReference type="InterPro" id="IPR057670">
    <property type="entry name" value="SH3_retrovirus"/>
</dbReference>
<keyword evidence="16" id="KW-0808">Transferase</keyword>
<dbReference type="PANTHER" id="PTHR42648:SF11">
    <property type="entry name" value="TRANSPOSON TY4-P GAG-POL POLYPROTEIN"/>
    <property type="match status" value="1"/>
</dbReference>
<dbReference type="GO" id="GO:0003964">
    <property type="term" value="F:RNA-directed DNA polymerase activity"/>
    <property type="evidence" value="ECO:0007669"/>
    <property type="project" value="UniProtKB-KW"/>
</dbReference>
<comment type="caution">
    <text evidence="24">The sequence shown here is derived from an EMBL/GenBank/DDBJ whole genome shotgun (WGS) entry which is preliminary data.</text>
</comment>
<dbReference type="Pfam" id="PF14223">
    <property type="entry name" value="Retrotran_gag_2"/>
    <property type="match status" value="1"/>
</dbReference>
<evidence type="ECO:0000256" key="18">
    <source>
        <dbReference type="ARBA" id="ARBA00023172"/>
    </source>
</evidence>
<comment type="catalytic activity">
    <reaction evidence="21">
        <text>DNA(n) + a 2'-deoxyribonucleoside 5'-triphosphate = DNA(n+1) + diphosphate</text>
        <dbReference type="Rhea" id="RHEA:22508"/>
        <dbReference type="Rhea" id="RHEA-COMP:17339"/>
        <dbReference type="Rhea" id="RHEA-COMP:17340"/>
        <dbReference type="ChEBI" id="CHEBI:33019"/>
        <dbReference type="ChEBI" id="CHEBI:61560"/>
        <dbReference type="ChEBI" id="CHEBI:173112"/>
        <dbReference type="EC" id="2.7.7.7"/>
    </reaction>
</comment>
<dbReference type="GO" id="GO:0015074">
    <property type="term" value="P:DNA integration"/>
    <property type="evidence" value="ECO:0007669"/>
    <property type="project" value="UniProtKB-KW"/>
</dbReference>
<feature type="compositionally biased region" description="Polar residues" evidence="22">
    <location>
        <begin position="208"/>
        <end position="223"/>
    </location>
</feature>